<sequence>MDAREIVELPSKRRKQFASHYQDDWKRIFNGVIAPSKLGNHHAWCVVCSRDVNVSAPGVYDVRMHLKSKIHKKNAKSALQHAPLAGFFKAKADTPDSTTSAEVMFAYFVAEHNLPTAIADHVSSLAPRMFPDSGIAKSCRTVAVFWLREFVFVAAHVTEWVSVRARSAAELC</sequence>
<dbReference type="PANTHER" id="PTHR37162">
    <property type="entry name" value="HAT FAMILY DIMERISATION DOMAINCONTAINING PROTEIN-RELATED"/>
    <property type="match status" value="1"/>
</dbReference>
<dbReference type="Proteomes" id="UP001209878">
    <property type="component" value="Unassembled WGS sequence"/>
</dbReference>
<organism evidence="1 2">
    <name type="scientific">Ridgeia piscesae</name>
    <name type="common">Tubeworm</name>
    <dbReference type="NCBI Taxonomy" id="27915"/>
    <lineage>
        <taxon>Eukaryota</taxon>
        <taxon>Metazoa</taxon>
        <taxon>Spiralia</taxon>
        <taxon>Lophotrochozoa</taxon>
        <taxon>Annelida</taxon>
        <taxon>Polychaeta</taxon>
        <taxon>Sedentaria</taxon>
        <taxon>Canalipalpata</taxon>
        <taxon>Sabellida</taxon>
        <taxon>Siboglinidae</taxon>
        <taxon>Ridgeia</taxon>
    </lineage>
</organism>
<evidence type="ECO:0008006" key="3">
    <source>
        <dbReference type="Google" id="ProtNLM"/>
    </source>
</evidence>
<protein>
    <recommendedName>
        <fullName evidence="3">BED-type domain-containing protein</fullName>
    </recommendedName>
</protein>
<gene>
    <name evidence="1" type="ORF">NP493_1878g00025</name>
</gene>
<dbReference type="EMBL" id="JAODUO010001878">
    <property type="protein sequence ID" value="KAK2157427.1"/>
    <property type="molecule type" value="Genomic_DNA"/>
</dbReference>
<name>A0AAD9JR56_RIDPI</name>
<comment type="caution">
    <text evidence="1">The sequence shown here is derived from an EMBL/GenBank/DDBJ whole genome shotgun (WGS) entry which is preliminary data.</text>
</comment>
<dbReference type="AlphaFoldDB" id="A0AAD9JR56"/>
<evidence type="ECO:0000313" key="2">
    <source>
        <dbReference type="Proteomes" id="UP001209878"/>
    </source>
</evidence>
<keyword evidence="2" id="KW-1185">Reference proteome</keyword>
<accession>A0AAD9JR56</accession>
<proteinExistence type="predicted"/>
<evidence type="ECO:0000313" key="1">
    <source>
        <dbReference type="EMBL" id="KAK2157427.1"/>
    </source>
</evidence>
<reference evidence="1" key="1">
    <citation type="journal article" date="2023" name="Mol. Biol. Evol.">
        <title>Third-Generation Sequencing Reveals the Adaptive Role of the Epigenome in Three Deep-Sea Polychaetes.</title>
        <authorList>
            <person name="Perez M."/>
            <person name="Aroh O."/>
            <person name="Sun Y."/>
            <person name="Lan Y."/>
            <person name="Juniper S.K."/>
            <person name="Young C.R."/>
            <person name="Angers B."/>
            <person name="Qian P.Y."/>
        </authorList>
    </citation>
    <scope>NUCLEOTIDE SEQUENCE</scope>
    <source>
        <strain evidence="1">R07B-5</strain>
    </source>
</reference>
<dbReference type="PANTHER" id="PTHR37162:SF10">
    <property type="entry name" value="DUF4371 DOMAIN-CONTAINING PROTEIN"/>
    <property type="match status" value="1"/>
</dbReference>